<dbReference type="Proteomes" id="UP000001317">
    <property type="component" value="Chromosome"/>
</dbReference>
<feature type="transmembrane region" description="Helical" evidence="1">
    <location>
        <begin position="12"/>
        <end position="36"/>
    </location>
</feature>
<protein>
    <recommendedName>
        <fullName evidence="4">DUF3149 domain-containing protein</fullName>
    </recommendedName>
</protein>
<gene>
    <name evidence="2" type="ordered locus">Shal_0680</name>
</gene>
<dbReference type="Pfam" id="PF11346">
    <property type="entry name" value="DUF3149"/>
    <property type="match status" value="1"/>
</dbReference>
<keyword evidence="1" id="KW-1133">Transmembrane helix</keyword>
<keyword evidence="1" id="KW-0472">Membrane</keyword>
<reference evidence="2" key="1">
    <citation type="submission" date="2008-01" db="EMBL/GenBank/DDBJ databases">
        <title>Complete sequence of Shewanella halifaxensis HAW-EB4.</title>
        <authorList>
            <consortium name="US DOE Joint Genome Institute"/>
            <person name="Copeland A."/>
            <person name="Lucas S."/>
            <person name="Lapidus A."/>
            <person name="Glavina del Rio T."/>
            <person name="Dalin E."/>
            <person name="Tice H."/>
            <person name="Bruce D."/>
            <person name="Goodwin L."/>
            <person name="Pitluck S."/>
            <person name="Sims D."/>
            <person name="Brettin T."/>
            <person name="Detter J.C."/>
            <person name="Han C."/>
            <person name="Kuske C.R."/>
            <person name="Schmutz J."/>
            <person name="Larimer F."/>
            <person name="Land M."/>
            <person name="Hauser L."/>
            <person name="Kyrpides N."/>
            <person name="Kim E."/>
            <person name="Zhao J.-S."/>
            <person name="Richardson P."/>
        </authorList>
    </citation>
    <scope>NUCLEOTIDE SEQUENCE [LARGE SCALE GENOMIC DNA]</scope>
    <source>
        <strain evidence="2">HAW-EB4</strain>
    </source>
</reference>
<keyword evidence="1" id="KW-0812">Transmembrane</keyword>
<dbReference type="InterPro" id="IPR021494">
    <property type="entry name" value="DUF3149"/>
</dbReference>
<evidence type="ECO:0000313" key="3">
    <source>
        <dbReference type="Proteomes" id="UP000001317"/>
    </source>
</evidence>
<proteinExistence type="predicted"/>
<dbReference type="EMBL" id="CP000931">
    <property type="protein sequence ID" value="ABZ75255.1"/>
    <property type="molecule type" value="Genomic_DNA"/>
</dbReference>
<dbReference type="OrthoDB" id="6388826at2"/>
<organism evidence="2 3">
    <name type="scientific">Shewanella halifaxensis (strain HAW-EB4)</name>
    <dbReference type="NCBI Taxonomy" id="458817"/>
    <lineage>
        <taxon>Bacteria</taxon>
        <taxon>Pseudomonadati</taxon>
        <taxon>Pseudomonadota</taxon>
        <taxon>Gammaproteobacteria</taxon>
        <taxon>Alteromonadales</taxon>
        <taxon>Shewanellaceae</taxon>
        <taxon>Shewanella</taxon>
    </lineage>
</organism>
<evidence type="ECO:0000256" key="1">
    <source>
        <dbReference type="SAM" id="Phobius"/>
    </source>
</evidence>
<evidence type="ECO:0000313" key="2">
    <source>
        <dbReference type="EMBL" id="ABZ75255.1"/>
    </source>
</evidence>
<dbReference type="RefSeq" id="WP_012275809.1">
    <property type="nucleotide sequence ID" value="NC_010334.1"/>
</dbReference>
<accession>B0TST0</accession>
<name>B0TST0_SHEHH</name>
<evidence type="ECO:0008006" key="4">
    <source>
        <dbReference type="Google" id="ProtNLM"/>
    </source>
</evidence>
<sequence>MAFWLDLMFGNPIGLLSMIVIFSTIGIISYLMWMFYTMSADPEN</sequence>
<dbReference type="eggNOG" id="ENOG5031JCV">
    <property type="taxonomic scope" value="Bacteria"/>
</dbReference>
<keyword evidence="3" id="KW-1185">Reference proteome</keyword>
<dbReference type="HOGENOM" id="CLU_210085_0_0_6"/>
<dbReference type="AlphaFoldDB" id="B0TST0"/>
<dbReference type="KEGG" id="shl:Shal_0680"/>